<organism evidence="1 2">
    <name type="scientific">Diplocarpon rosae</name>
    <dbReference type="NCBI Taxonomy" id="946125"/>
    <lineage>
        <taxon>Eukaryota</taxon>
        <taxon>Fungi</taxon>
        <taxon>Dikarya</taxon>
        <taxon>Ascomycota</taxon>
        <taxon>Pezizomycotina</taxon>
        <taxon>Leotiomycetes</taxon>
        <taxon>Helotiales</taxon>
        <taxon>Drepanopezizaceae</taxon>
        <taxon>Diplocarpon</taxon>
    </lineage>
</organism>
<proteinExistence type="predicted"/>
<name>A0AAD9T1V4_9HELO</name>
<keyword evidence="2" id="KW-1185">Reference proteome</keyword>
<dbReference type="EMBL" id="JAUBYV010000004">
    <property type="protein sequence ID" value="KAK2627283.1"/>
    <property type="molecule type" value="Genomic_DNA"/>
</dbReference>
<accession>A0AAD9T1V4</accession>
<protein>
    <submittedName>
        <fullName evidence="1">Uncharacterized protein</fullName>
    </submittedName>
</protein>
<dbReference type="Proteomes" id="UP001285354">
    <property type="component" value="Unassembled WGS sequence"/>
</dbReference>
<reference evidence="1" key="1">
    <citation type="submission" date="2023-06" db="EMBL/GenBank/DDBJ databases">
        <title>Draft genome of Marssonina rosae.</title>
        <authorList>
            <person name="Cheng Q."/>
        </authorList>
    </citation>
    <scope>NUCLEOTIDE SEQUENCE</scope>
    <source>
        <strain evidence="1">R4</strain>
    </source>
</reference>
<dbReference type="AlphaFoldDB" id="A0AAD9T1V4"/>
<comment type="caution">
    <text evidence="1">The sequence shown here is derived from an EMBL/GenBank/DDBJ whole genome shotgun (WGS) entry which is preliminary data.</text>
</comment>
<sequence length="323" mass="36365">MAPNLLLAAKKAVSPWEWCQFQPSDTMDKNPKLYHRREPIRGIYAKSNNKRYLLAIKPNRKPFTDHIFPPKPSSSAILTTSVQYQKIEDEDGFETTIKIMESSLSKHSFITKTCRHRISIIRDALPHAKSTFGIEGEGFVQNSASSSLTSLLISKIKDTIGINQLDLHGYKFLANPLEVEFNDITNRWMFSSEVQARTIVRPMCKSLTCMEKDMTVCGKQIQRTLFCLDDGISWVVIGDVKHGVSAKRKTGAYKASEEYLYAIDEDSGNMRRQSVTETRESETRLVERAGGFLIADENEGYVSVLKYLGIPIGDAQGVNLWGG</sequence>
<gene>
    <name evidence="1" type="ORF">QTJ16_003249</name>
</gene>
<evidence type="ECO:0000313" key="2">
    <source>
        <dbReference type="Proteomes" id="UP001285354"/>
    </source>
</evidence>
<evidence type="ECO:0000313" key="1">
    <source>
        <dbReference type="EMBL" id="KAK2627283.1"/>
    </source>
</evidence>